<reference evidence="9" key="1">
    <citation type="journal article" date="2023" name="Mol. Phylogenet. Evol.">
        <title>Genome-scale phylogeny and comparative genomics of the fungal order Sordariales.</title>
        <authorList>
            <person name="Hensen N."/>
            <person name="Bonometti L."/>
            <person name="Westerberg I."/>
            <person name="Brannstrom I.O."/>
            <person name="Guillou S."/>
            <person name="Cros-Aarteil S."/>
            <person name="Calhoun S."/>
            <person name="Haridas S."/>
            <person name="Kuo A."/>
            <person name="Mondo S."/>
            <person name="Pangilinan J."/>
            <person name="Riley R."/>
            <person name="LaButti K."/>
            <person name="Andreopoulos B."/>
            <person name="Lipzen A."/>
            <person name="Chen C."/>
            <person name="Yan M."/>
            <person name="Daum C."/>
            <person name="Ng V."/>
            <person name="Clum A."/>
            <person name="Steindorff A."/>
            <person name="Ohm R.A."/>
            <person name="Martin F."/>
            <person name="Silar P."/>
            <person name="Natvig D.O."/>
            <person name="Lalanne C."/>
            <person name="Gautier V."/>
            <person name="Ament-Velasquez S.L."/>
            <person name="Kruys A."/>
            <person name="Hutchinson M.I."/>
            <person name="Powell A.J."/>
            <person name="Barry K."/>
            <person name="Miller A.N."/>
            <person name="Grigoriev I.V."/>
            <person name="Debuchy R."/>
            <person name="Gladieux P."/>
            <person name="Hiltunen Thoren M."/>
            <person name="Johannesson H."/>
        </authorList>
    </citation>
    <scope>NUCLEOTIDE SEQUENCE</scope>
    <source>
        <strain evidence="9">PSN309</strain>
    </source>
</reference>
<organism evidence="9 10">
    <name type="scientific">Podospora australis</name>
    <dbReference type="NCBI Taxonomy" id="1536484"/>
    <lineage>
        <taxon>Eukaryota</taxon>
        <taxon>Fungi</taxon>
        <taxon>Dikarya</taxon>
        <taxon>Ascomycota</taxon>
        <taxon>Pezizomycotina</taxon>
        <taxon>Sordariomycetes</taxon>
        <taxon>Sordariomycetidae</taxon>
        <taxon>Sordariales</taxon>
        <taxon>Podosporaceae</taxon>
        <taxon>Podospora</taxon>
    </lineage>
</organism>
<evidence type="ECO:0000259" key="8">
    <source>
        <dbReference type="Pfam" id="PF01432"/>
    </source>
</evidence>
<dbReference type="SUPFAM" id="SSF55486">
    <property type="entry name" value="Metalloproteases ('zincins'), catalytic domain"/>
    <property type="match status" value="1"/>
</dbReference>
<dbReference type="InterPro" id="IPR045090">
    <property type="entry name" value="Pept_M3A_M3B"/>
</dbReference>
<dbReference type="Pfam" id="PF01432">
    <property type="entry name" value="Peptidase_M3"/>
    <property type="match status" value="1"/>
</dbReference>
<comment type="cofactor">
    <cofactor evidence="7">
        <name>Zn(2+)</name>
        <dbReference type="ChEBI" id="CHEBI:29105"/>
    </cofactor>
    <text evidence="7">Binds 1 zinc ion.</text>
</comment>
<evidence type="ECO:0000256" key="4">
    <source>
        <dbReference type="ARBA" id="ARBA00022801"/>
    </source>
</evidence>
<keyword evidence="2 7" id="KW-0645">Protease</keyword>
<proteinExistence type="inferred from homology"/>
<name>A0AAN7AFS3_9PEZI</name>
<dbReference type="Gene3D" id="1.10.1370.10">
    <property type="entry name" value="Neurolysin, domain 3"/>
    <property type="match status" value="1"/>
</dbReference>
<keyword evidence="6 7" id="KW-0482">Metalloprotease</keyword>
<dbReference type="PANTHER" id="PTHR11804">
    <property type="entry name" value="PROTEASE M3 THIMET OLIGOPEPTIDASE-RELATED"/>
    <property type="match status" value="1"/>
</dbReference>
<evidence type="ECO:0000256" key="5">
    <source>
        <dbReference type="ARBA" id="ARBA00022833"/>
    </source>
</evidence>
<dbReference type="PANTHER" id="PTHR11804:SF84">
    <property type="entry name" value="SACCHAROLYSIN"/>
    <property type="match status" value="1"/>
</dbReference>
<evidence type="ECO:0000256" key="1">
    <source>
        <dbReference type="ARBA" id="ARBA00006040"/>
    </source>
</evidence>
<dbReference type="Gene3D" id="3.40.390.10">
    <property type="entry name" value="Collagenase (Catalytic Domain)"/>
    <property type="match status" value="1"/>
</dbReference>
<dbReference type="EMBL" id="MU864498">
    <property type="protein sequence ID" value="KAK4184252.1"/>
    <property type="molecule type" value="Genomic_DNA"/>
</dbReference>
<dbReference type="InterPro" id="IPR001567">
    <property type="entry name" value="Pept_M3A_M3B_dom"/>
</dbReference>
<evidence type="ECO:0000256" key="3">
    <source>
        <dbReference type="ARBA" id="ARBA00022723"/>
    </source>
</evidence>
<dbReference type="AlphaFoldDB" id="A0AAN7AFS3"/>
<accession>A0AAN7AFS3</accession>
<dbReference type="InterPro" id="IPR024079">
    <property type="entry name" value="MetalloPept_cat_dom_sf"/>
</dbReference>
<dbReference type="InterPro" id="IPR024077">
    <property type="entry name" value="Neurolysin/TOP_dom2"/>
</dbReference>
<evidence type="ECO:0000313" key="9">
    <source>
        <dbReference type="EMBL" id="KAK4184252.1"/>
    </source>
</evidence>
<protein>
    <submittedName>
        <fullName evidence="9">Metallopeptidase</fullName>
    </submittedName>
</protein>
<evidence type="ECO:0000313" key="10">
    <source>
        <dbReference type="Proteomes" id="UP001302126"/>
    </source>
</evidence>
<keyword evidence="4 7" id="KW-0378">Hydrolase</keyword>
<keyword evidence="5 7" id="KW-0862">Zinc</keyword>
<dbReference type="GO" id="GO:0004222">
    <property type="term" value="F:metalloendopeptidase activity"/>
    <property type="evidence" value="ECO:0007669"/>
    <property type="project" value="InterPro"/>
</dbReference>
<comment type="similarity">
    <text evidence="1 7">Belongs to the peptidase M3 family.</text>
</comment>
<feature type="domain" description="Peptidase M3A/M3B catalytic" evidence="8">
    <location>
        <begin position="222"/>
        <end position="682"/>
    </location>
</feature>
<dbReference type="GO" id="GO:0046872">
    <property type="term" value="F:metal ion binding"/>
    <property type="evidence" value="ECO:0007669"/>
    <property type="project" value="UniProtKB-UniRule"/>
</dbReference>
<dbReference type="Gene3D" id="1.20.1050.40">
    <property type="entry name" value="Endopeptidase. Chain P, domain 1"/>
    <property type="match status" value="1"/>
</dbReference>
<evidence type="ECO:0000256" key="7">
    <source>
        <dbReference type="RuleBase" id="RU003435"/>
    </source>
</evidence>
<evidence type="ECO:0000256" key="2">
    <source>
        <dbReference type="ARBA" id="ARBA00022670"/>
    </source>
</evidence>
<dbReference type="InterPro" id="IPR024080">
    <property type="entry name" value="Neurolysin/TOP_N"/>
</dbReference>
<gene>
    <name evidence="9" type="ORF">QBC35DRAFT_540726</name>
</gene>
<sequence length="684" mass="78430">MELLKPPSFTTTPTDILRDTQAVINRAHSVKDSLAQIITPAAATFENVICPLVHEENLRYAAYGILSWYKSASADASLRQASLEATKLLHDLRNELLSREHIFSLVSSVKNNSTNHLDGEDQHLLNVMYKEFVKSGGFSLPAGSAERNRFQEIQEEITGLTTQFSTNLFQFETVNDHVLFSKAELAGLPERNLEHMQPNVNNTYVGERYAATFSRDMRPIMRFASNPETRKRMYIAHKNRVNVNVPIFKRVVVLRDESARLLGYNSHAELVLEDKMAGSTENVYSFLEDLKSKLLPAAEQEMKRYRDAKRRDIEEKGEEWDGRLYSWDQAFYGRIMTEYGDGVDHDKVAEYFPLEPTLKKVMQIYEEFFGLEFKAIDTTGDNKGLVWHEGVLFFSVRNSKSEGGQFQGYLYLDIYVRPYKEGGGYRHSICPNQDKSRTTPATALVFDFPPPSENKPHLLRHSELVLLFHELGHAIHDVVSITKYARFHGSSGTCVDFGEAPSQMFENWCHEPSMLKRISQHYSFISPGLWEIENPDQKLPERQIPGEIIAKLLDGRSKTRAYSYLKHLNISELYNRLGRELDPGVDGPYSLGHGDEWGHAYTNIRSFMDGDYHAGYYGYLLSEVCSADIFDTFFKNDLTGKQEGMRYRRELLQPGGSRPEMETLVRYLGRESKLETFYRKLGLD</sequence>
<dbReference type="GO" id="GO:0005758">
    <property type="term" value="C:mitochondrial intermembrane space"/>
    <property type="evidence" value="ECO:0007669"/>
    <property type="project" value="TreeGrafter"/>
</dbReference>
<evidence type="ECO:0000256" key="6">
    <source>
        <dbReference type="ARBA" id="ARBA00023049"/>
    </source>
</evidence>
<reference evidence="9" key="2">
    <citation type="submission" date="2023-05" db="EMBL/GenBank/DDBJ databases">
        <authorList>
            <consortium name="Lawrence Berkeley National Laboratory"/>
            <person name="Steindorff A."/>
            <person name="Hensen N."/>
            <person name="Bonometti L."/>
            <person name="Westerberg I."/>
            <person name="Brannstrom I.O."/>
            <person name="Guillou S."/>
            <person name="Cros-Aarteil S."/>
            <person name="Calhoun S."/>
            <person name="Haridas S."/>
            <person name="Kuo A."/>
            <person name="Mondo S."/>
            <person name="Pangilinan J."/>
            <person name="Riley R."/>
            <person name="Labutti K."/>
            <person name="Andreopoulos B."/>
            <person name="Lipzen A."/>
            <person name="Chen C."/>
            <person name="Yanf M."/>
            <person name="Daum C."/>
            <person name="Ng V."/>
            <person name="Clum A."/>
            <person name="Ohm R."/>
            <person name="Martin F."/>
            <person name="Silar P."/>
            <person name="Natvig D."/>
            <person name="Lalanne C."/>
            <person name="Gautier V."/>
            <person name="Ament-Velasquez S.L."/>
            <person name="Kruys A."/>
            <person name="Hutchinson M.I."/>
            <person name="Powell A.J."/>
            <person name="Barry K."/>
            <person name="Miller A.N."/>
            <person name="Grigoriev I.V."/>
            <person name="Debuchy R."/>
            <person name="Gladieux P."/>
            <person name="Thoren M.H."/>
            <person name="Johannesson H."/>
        </authorList>
    </citation>
    <scope>NUCLEOTIDE SEQUENCE</scope>
    <source>
        <strain evidence="9">PSN309</strain>
    </source>
</reference>
<comment type="caution">
    <text evidence="9">The sequence shown here is derived from an EMBL/GenBank/DDBJ whole genome shotgun (WGS) entry which is preliminary data.</text>
</comment>
<dbReference type="GO" id="GO:0006508">
    <property type="term" value="P:proteolysis"/>
    <property type="evidence" value="ECO:0007669"/>
    <property type="project" value="UniProtKB-KW"/>
</dbReference>
<dbReference type="CDD" id="cd06455">
    <property type="entry name" value="M3A_TOP"/>
    <property type="match status" value="1"/>
</dbReference>
<dbReference type="Proteomes" id="UP001302126">
    <property type="component" value="Unassembled WGS sequence"/>
</dbReference>
<dbReference type="GO" id="GO:0006518">
    <property type="term" value="P:peptide metabolic process"/>
    <property type="evidence" value="ECO:0007669"/>
    <property type="project" value="TreeGrafter"/>
</dbReference>
<keyword evidence="3 7" id="KW-0479">Metal-binding</keyword>
<keyword evidence="10" id="KW-1185">Reference proteome</keyword>